<reference evidence="1" key="1">
    <citation type="submission" date="2021-06" db="EMBL/GenBank/DDBJ databases">
        <authorList>
            <person name="Kallberg Y."/>
            <person name="Tangrot J."/>
            <person name="Rosling A."/>
        </authorList>
    </citation>
    <scope>NUCLEOTIDE SEQUENCE</scope>
    <source>
        <strain evidence="1">MA461A</strain>
    </source>
</reference>
<comment type="caution">
    <text evidence="1">The sequence shown here is derived from an EMBL/GenBank/DDBJ whole genome shotgun (WGS) entry which is preliminary data.</text>
</comment>
<dbReference type="EMBL" id="CAJVQC010033500">
    <property type="protein sequence ID" value="CAG8754098.1"/>
    <property type="molecule type" value="Genomic_DNA"/>
</dbReference>
<protein>
    <submittedName>
        <fullName evidence="1">19634_t:CDS:1</fullName>
    </submittedName>
</protein>
<name>A0ACA9QIE3_9GLOM</name>
<proteinExistence type="predicted"/>
<organism evidence="1 2">
    <name type="scientific">Racocetra persica</name>
    <dbReference type="NCBI Taxonomy" id="160502"/>
    <lineage>
        <taxon>Eukaryota</taxon>
        <taxon>Fungi</taxon>
        <taxon>Fungi incertae sedis</taxon>
        <taxon>Mucoromycota</taxon>
        <taxon>Glomeromycotina</taxon>
        <taxon>Glomeromycetes</taxon>
        <taxon>Diversisporales</taxon>
        <taxon>Gigasporaceae</taxon>
        <taxon>Racocetra</taxon>
    </lineage>
</organism>
<evidence type="ECO:0000313" key="2">
    <source>
        <dbReference type="Proteomes" id="UP000789920"/>
    </source>
</evidence>
<evidence type="ECO:0000313" key="1">
    <source>
        <dbReference type="EMBL" id="CAG8754098.1"/>
    </source>
</evidence>
<dbReference type="Proteomes" id="UP000789920">
    <property type="component" value="Unassembled WGS sequence"/>
</dbReference>
<keyword evidence="2" id="KW-1185">Reference proteome</keyword>
<accession>A0ACA9QIE3</accession>
<gene>
    <name evidence="1" type="ORF">RPERSI_LOCUS14492</name>
</gene>
<sequence length="136" mass="14990">MIFHTPYSFLGTPNLNFASSNEMAEALKSLTNSIDKLMTQLQDQQRLLSRPQSGNFALSTIICFTCVNNRPPVTNNNQGVNNNNPTLNRNDSQEALQALLALMNNNLGVLNNAGNQALYLGILDDKLLFLPADRPI</sequence>
<feature type="non-terminal residue" evidence="1">
    <location>
        <position position="136"/>
    </location>
</feature>